<dbReference type="AlphaFoldDB" id="A0A7G9W9F6"/>
<evidence type="ECO:0000313" key="2">
    <source>
        <dbReference type="Proteomes" id="UP000516160"/>
    </source>
</evidence>
<organism evidence="1 2">
    <name type="scientific">Alkalicella caledoniensis</name>
    <dbReference type="NCBI Taxonomy" id="2731377"/>
    <lineage>
        <taxon>Bacteria</taxon>
        <taxon>Bacillati</taxon>
        <taxon>Bacillota</taxon>
        <taxon>Clostridia</taxon>
        <taxon>Eubacteriales</taxon>
        <taxon>Proteinivoracaceae</taxon>
        <taxon>Alkalicella</taxon>
    </lineage>
</organism>
<proteinExistence type="predicted"/>
<reference evidence="1 2" key="1">
    <citation type="submission" date="2020-07" db="EMBL/GenBank/DDBJ databases">
        <title>Alkalicella. sp. LB2 genome.</title>
        <authorList>
            <person name="Postec A."/>
            <person name="Quemeneur M."/>
        </authorList>
    </citation>
    <scope>NUCLEOTIDE SEQUENCE [LARGE SCALE GENOMIC DNA]</scope>
    <source>
        <strain evidence="1 2">LB2</strain>
    </source>
</reference>
<evidence type="ECO:0000313" key="1">
    <source>
        <dbReference type="EMBL" id="QNO15318.1"/>
    </source>
</evidence>
<dbReference type="EMBL" id="CP058559">
    <property type="protein sequence ID" value="QNO15318.1"/>
    <property type="molecule type" value="Genomic_DNA"/>
</dbReference>
<name>A0A7G9W9F6_ALKCA</name>
<dbReference type="KEGG" id="acae:HYG86_11350"/>
<protein>
    <submittedName>
        <fullName evidence="1">Uncharacterized protein</fullName>
    </submittedName>
</protein>
<gene>
    <name evidence="1" type="ORF">HYG86_11350</name>
</gene>
<dbReference type="RefSeq" id="WP_213165682.1">
    <property type="nucleotide sequence ID" value="NZ_CP058559.1"/>
</dbReference>
<sequence>MTGNNGKMETKGVDQVFEDMQKDLNDVKALIRSLFNRKIGGVFNG</sequence>
<keyword evidence="2" id="KW-1185">Reference proteome</keyword>
<dbReference type="Proteomes" id="UP000516160">
    <property type="component" value="Chromosome"/>
</dbReference>
<accession>A0A7G9W9F6</accession>